<keyword evidence="1" id="KW-0812">Transmembrane</keyword>
<accession>A0ABW3LDE1</accession>
<protein>
    <recommendedName>
        <fullName evidence="4">DUF4199 domain-containing protein</fullName>
    </recommendedName>
</protein>
<organism evidence="2 3">
    <name type="scientific">Metaplanococcus flavidus</name>
    <dbReference type="NCBI Taxonomy" id="569883"/>
    <lineage>
        <taxon>Bacteria</taxon>
        <taxon>Bacillati</taxon>
        <taxon>Bacillota</taxon>
        <taxon>Bacilli</taxon>
        <taxon>Bacillales</taxon>
        <taxon>Caryophanaceae</taxon>
        <taxon>Metaplanococcus</taxon>
    </lineage>
</organism>
<name>A0ABW3LDE1_9BACL</name>
<dbReference type="RefSeq" id="WP_144838522.1">
    <property type="nucleotide sequence ID" value="NZ_JBHTKI010000022.1"/>
</dbReference>
<dbReference type="EMBL" id="JBHTKI010000022">
    <property type="protein sequence ID" value="MFD1032608.1"/>
    <property type="molecule type" value="Genomic_DNA"/>
</dbReference>
<evidence type="ECO:0000313" key="2">
    <source>
        <dbReference type="EMBL" id="MFD1032608.1"/>
    </source>
</evidence>
<feature type="transmembrane region" description="Helical" evidence="1">
    <location>
        <begin position="43"/>
        <end position="65"/>
    </location>
</feature>
<evidence type="ECO:0008006" key="4">
    <source>
        <dbReference type="Google" id="ProtNLM"/>
    </source>
</evidence>
<dbReference type="Proteomes" id="UP001597109">
    <property type="component" value="Unassembled WGS sequence"/>
</dbReference>
<feature type="transmembrane region" description="Helical" evidence="1">
    <location>
        <begin position="131"/>
        <end position="153"/>
    </location>
</feature>
<feature type="transmembrane region" description="Helical" evidence="1">
    <location>
        <begin position="77"/>
        <end position="98"/>
    </location>
</feature>
<evidence type="ECO:0000256" key="1">
    <source>
        <dbReference type="SAM" id="Phobius"/>
    </source>
</evidence>
<feature type="transmembrane region" description="Helical" evidence="1">
    <location>
        <begin position="5"/>
        <end position="23"/>
    </location>
</feature>
<keyword evidence="1" id="KW-1133">Transmembrane helix</keyword>
<comment type="caution">
    <text evidence="2">The sequence shown here is derived from an EMBL/GenBank/DDBJ whole genome shotgun (WGS) entry which is preliminary data.</text>
</comment>
<keyword evidence="1" id="KW-0472">Membrane</keyword>
<evidence type="ECO:0000313" key="3">
    <source>
        <dbReference type="Proteomes" id="UP001597109"/>
    </source>
</evidence>
<gene>
    <name evidence="2" type="ORF">ACFQ1X_14300</name>
</gene>
<sequence>MNKILIFLYVISTVMVMLGFYAINFLTEPLGADGYAGGNGNPGLFPVVFVMPFFFYFLYGTVELSMRLAERYREKRILFVSVAISVLTAISIAVYTYLEADAVRTEILLKRDDLKTASEIPLLNPFSNSIFFNPLTFVLVVLVCYVIGALWSVSRARRKQKLTLQKPESTFIE</sequence>
<reference evidence="3" key="1">
    <citation type="journal article" date="2019" name="Int. J. Syst. Evol. Microbiol.">
        <title>The Global Catalogue of Microorganisms (GCM) 10K type strain sequencing project: providing services to taxonomists for standard genome sequencing and annotation.</title>
        <authorList>
            <consortium name="The Broad Institute Genomics Platform"/>
            <consortium name="The Broad Institute Genome Sequencing Center for Infectious Disease"/>
            <person name="Wu L."/>
            <person name="Ma J."/>
        </authorList>
    </citation>
    <scope>NUCLEOTIDE SEQUENCE [LARGE SCALE GENOMIC DNA]</scope>
    <source>
        <strain evidence="3">CCUG 56756</strain>
    </source>
</reference>
<keyword evidence="3" id="KW-1185">Reference proteome</keyword>
<proteinExistence type="predicted"/>